<feature type="region of interest" description="Disordered" evidence="1">
    <location>
        <begin position="158"/>
        <end position="185"/>
    </location>
</feature>
<proteinExistence type="predicted"/>
<dbReference type="Proteomes" id="UP001189429">
    <property type="component" value="Unassembled WGS sequence"/>
</dbReference>
<evidence type="ECO:0000256" key="1">
    <source>
        <dbReference type="SAM" id="MobiDB-lite"/>
    </source>
</evidence>
<accession>A0ABN9X7V0</accession>
<protein>
    <submittedName>
        <fullName evidence="2">Uncharacterized protein</fullName>
    </submittedName>
</protein>
<gene>
    <name evidence="2" type="ORF">PCOR1329_LOCUS74158</name>
</gene>
<name>A0ABN9X7V0_9DINO</name>
<evidence type="ECO:0000313" key="2">
    <source>
        <dbReference type="EMBL" id="CAK0895406.1"/>
    </source>
</evidence>
<sequence>MQADFGSGAGAVRPAAHALWRAAAERLEPNSTWSSLVPTGCTTQGKRVRHYLFSVACRRQFYHMALTVLIYPAEFKAAPPGFDVAPSKAAPPGLEPELVTAVKAPPATILVPDGGGGSFSALSRAMRETTIKGAPATKPMPEAPQAGAKLAPALLPPARGPPAKAPPFAKEPPMLGGGPGPLDTDAVGKSPPGAVSFGLGLAHSLAPPAGPASQAGETGAQGPIKAPPAIFKAGQTGEIGAQGPSKAPPAIFKGQGHPAFKAAPAGLGAAGVLRVLTRPPGPDAAPAE</sequence>
<evidence type="ECO:0000313" key="3">
    <source>
        <dbReference type="Proteomes" id="UP001189429"/>
    </source>
</evidence>
<reference evidence="2" key="1">
    <citation type="submission" date="2023-10" db="EMBL/GenBank/DDBJ databases">
        <authorList>
            <person name="Chen Y."/>
            <person name="Shah S."/>
            <person name="Dougan E. K."/>
            <person name="Thang M."/>
            <person name="Chan C."/>
        </authorList>
    </citation>
    <scope>NUCLEOTIDE SEQUENCE [LARGE SCALE GENOMIC DNA]</scope>
</reference>
<feature type="region of interest" description="Disordered" evidence="1">
    <location>
        <begin position="208"/>
        <end position="228"/>
    </location>
</feature>
<dbReference type="EMBL" id="CAUYUJ010020033">
    <property type="protein sequence ID" value="CAK0895406.1"/>
    <property type="molecule type" value="Genomic_DNA"/>
</dbReference>
<comment type="caution">
    <text evidence="2">The sequence shown here is derived from an EMBL/GenBank/DDBJ whole genome shotgun (WGS) entry which is preliminary data.</text>
</comment>
<feature type="non-terminal residue" evidence="2">
    <location>
        <position position="288"/>
    </location>
</feature>
<organism evidence="2 3">
    <name type="scientific">Prorocentrum cordatum</name>
    <dbReference type="NCBI Taxonomy" id="2364126"/>
    <lineage>
        <taxon>Eukaryota</taxon>
        <taxon>Sar</taxon>
        <taxon>Alveolata</taxon>
        <taxon>Dinophyceae</taxon>
        <taxon>Prorocentrales</taxon>
        <taxon>Prorocentraceae</taxon>
        <taxon>Prorocentrum</taxon>
    </lineage>
</organism>
<keyword evidence="3" id="KW-1185">Reference proteome</keyword>